<sequence>MWSKFVENAKVKLSVELIRSYNDDPDLADFLNFVQEEFKCCGLSDRGFEEWSENAYYNCTKENLDVRRCGVPHSCCKDWKNLEKSRSNYYCGYKVRTIESGGRILRHGANEVGPVLMKVLVVLEKLDANLNDRIYVTGCIEMVVSAIKDNILLFSLSAFGFALLP</sequence>
<dbReference type="InterPro" id="IPR018499">
    <property type="entry name" value="Tetraspanin/Peripherin"/>
</dbReference>
<evidence type="ECO:0000256" key="2">
    <source>
        <dbReference type="ARBA" id="ARBA00022692"/>
    </source>
</evidence>
<keyword evidence="5" id="KW-1185">Reference proteome</keyword>
<evidence type="ECO:0000256" key="3">
    <source>
        <dbReference type="ARBA" id="ARBA00022989"/>
    </source>
</evidence>
<evidence type="ECO:0000256" key="1">
    <source>
        <dbReference type="ARBA" id="ARBA00004141"/>
    </source>
</evidence>
<keyword evidence="3" id="KW-1133">Transmembrane helix</keyword>
<dbReference type="WBParaSite" id="nRc.2.0.1.t19591-RA">
    <property type="protein sequence ID" value="nRc.2.0.1.t19591-RA"/>
    <property type="gene ID" value="nRc.2.0.1.g19591"/>
</dbReference>
<proteinExistence type="predicted"/>
<comment type="subcellular location">
    <subcellularLocation>
        <location evidence="1">Membrane</location>
        <topology evidence="1">Multi-pass membrane protein</topology>
    </subcellularLocation>
</comment>
<evidence type="ECO:0000256" key="4">
    <source>
        <dbReference type="ARBA" id="ARBA00023136"/>
    </source>
</evidence>
<dbReference type="SUPFAM" id="SSF48652">
    <property type="entry name" value="Tetraspanin"/>
    <property type="match status" value="1"/>
</dbReference>
<dbReference type="GO" id="GO:0016020">
    <property type="term" value="C:membrane"/>
    <property type="evidence" value="ECO:0007669"/>
    <property type="project" value="UniProtKB-SubCell"/>
</dbReference>
<dbReference type="OMA" id="CCKANES"/>
<organism evidence="5 6">
    <name type="scientific">Romanomermis culicivorax</name>
    <name type="common">Nematode worm</name>
    <dbReference type="NCBI Taxonomy" id="13658"/>
    <lineage>
        <taxon>Eukaryota</taxon>
        <taxon>Metazoa</taxon>
        <taxon>Ecdysozoa</taxon>
        <taxon>Nematoda</taxon>
        <taxon>Enoplea</taxon>
        <taxon>Dorylaimia</taxon>
        <taxon>Mermithida</taxon>
        <taxon>Mermithoidea</taxon>
        <taxon>Mermithidae</taxon>
        <taxon>Romanomermis</taxon>
    </lineage>
</organism>
<dbReference type="Proteomes" id="UP000887565">
    <property type="component" value="Unplaced"/>
</dbReference>
<dbReference type="AlphaFoldDB" id="A0A915IZF2"/>
<protein>
    <submittedName>
        <fullName evidence="6">Uncharacterized protein</fullName>
    </submittedName>
</protein>
<evidence type="ECO:0000313" key="5">
    <source>
        <dbReference type="Proteomes" id="UP000887565"/>
    </source>
</evidence>
<reference evidence="6" key="1">
    <citation type="submission" date="2022-11" db="UniProtKB">
        <authorList>
            <consortium name="WormBaseParasite"/>
        </authorList>
    </citation>
    <scope>IDENTIFICATION</scope>
</reference>
<name>A0A915IZF2_ROMCU</name>
<evidence type="ECO:0000313" key="6">
    <source>
        <dbReference type="WBParaSite" id="nRc.2.0.1.t19591-RA"/>
    </source>
</evidence>
<dbReference type="InterPro" id="IPR008952">
    <property type="entry name" value="Tetraspanin_EC2_sf"/>
</dbReference>
<accession>A0A915IZF2</accession>
<keyword evidence="2" id="KW-0812">Transmembrane</keyword>
<dbReference type="Pfam" id="PF00335">
    <property type="entry name" value="Tetraspanin"/>
    <property type="match status" value="1"/>
</dbReference>
<dbReference type="Gene3D" id="1.10.1450.10">
    <property type="entry name" value="Tetraspanin"/>
    <property type="match status" value="1"/>
</dbReference>
<keyword evidence="4" id="KW-0472">Membrane</keyword>